<sequence length="204" mass="21818">MAWLRGTVSPLPTLAAPTDGVHGDTMDKHDSKTTGQAASGMGAKADDDVAISGLRYLVVDDSRNARNLVKQALAMVGARHIDEAGDAAGALEVLHARPVDVVMLDNEMTPMTGIELTRVIRRDPEPRVAEVIIIMVSGFSDQPRVMAARDAGVHEFLVKPVSAKLIGERVKAVLRHPRPFERSADYIGPERRRGEAAGPDGADG</sequence>
<name>A0A1G8CVF0_9PROT</name>
<evidence type="ECO:0000256" key="3">
    <source>
        <dbReference type="SAM" id="MobiDB-lite"/>
    </source>
</evidence>
<dbReference type="GO" id="GO:0000160">
    <property type="term" value="P:phosphorelay signal transduction system"/>
    <property type="evidence" value="ECO:0007669"/>
    <property type="project" value="InterPro"/>
</dbReference>
<dbReference type="Proteomes" id="UP000217076">
    <property type="component" value="Unassembled WGS sequence"/>
</dbReference>
<dbReference type="STRING" id="83401.SAMN05421742_107110"/>
<dbReference type="OrthoDB" id="9786548at2"/>
<gene>
    <name evidence="5" type="ORF">SAMN05421742_107110</name>
</gene>
<dbReference type="InterPro" id="IPR011006">
    <property type="entry name" value="CheY-like_superfamily"/>
</dbReference>
<organism evidence="5 6">
    <name type="scientific">Roseospirillum parvum</name>
    <dbReference type="NCBI Taxonomy" id="83401"/>
    <lineage>
        <taxon>Bacteria</taxon>
        <taxon>Pseudomonadati</taxon>
        <taxon>Pseudomonadota</taxon>
        <taxon>Alphaproteobacteria</taxon>
        <taxon>Rhodospirillales</taxon>
        <taxon>Rhodospirillaceae</taxon>
        <taxon>Roseospirillum</taxon>
    </lineage>
</organism>
<dbReference type="SMART" id="SM00448">
    <property type="entry name" value="REC"/>
    <property type="match status" value="1"/>
</dbReference>
<dbReference type="Pfam" id="PF00072">
    <property type="entry name" value="Response_reg"/>
    <property type="match status" value="1"/>
</dbReference>
<dbReference type="PROSITE" id="PS50110">
    <property type="entry name" value="RESPONSE_REGULATORY"/>
    <property type="match status" value="1"/>
</dbReference>
<evidence type="ECO:0000259" key="4">
    <source>
        <dbReference type="PROSITE" id="PS50110"/>
    </source>
</evidence>
<dbReference type="RefSeq" id="WP_092620047.1">
    <property type="nucleotide sequence ID" value="NZ_FNCV01000007.1"/>
</dbReference>
<dbReference type="Gene3D" id="3.40.50.2300">
    <property type="match status" value="1"/>
</dbReference>
<proteinExistence type="predicted"/>
<feature type="compositionally biased region" description="Basic and acidic residues" evidence="3">
    <location>
        <begin position="184"/>
        <end position="195"/>
    </location>
</feature>
<evidence type="ECO:0000256" key="1">
    <source>
        <dbReference type="ARBA" id="ARBA00022553"/>
    </source>
</evidence>
<reference evidence="6" key="1">
    <citation type="submission" date="2016-10" db="EMBL/GenBank/DDBJ databases">
        <authorList>
            <person name="Varghese N."/>
            <person name="Submissions S."/>
        </authorList>
    </citation>
    <scope>NUCLEOTIDE SEQUENCE [LARGE SCALE GENOMIC DNA]</scope>
    <source>
        <strain evidence="6">930I</strain>
    </source>
</reference>
<feature type="region of interest" description="Disordered" evidence="3">
    <location>
        <begin position="1"/>
        <end position="42"/>
    </location>
</feature>
<keyword evidence="6" id="KW-1185">Reference proteome</keyword>
<feature type="compositionally biased region" description="Basic and acidic residues" evidence="3">
    <location>
        <begin position="21"/>
        <end position="32"/>
    </location>
</feature>
<evidence type="ECO:0000313" key="5">
    <source>
        <dbReference type="EMBL" id="SDH49462.1"/>
    </source>
</evidence>
<feature type="region of interest" description="Disordered" evidence="3">
    <location>
        <begin position="184"/>
        <end position="204"/>
    </location>
</feature>
<dbReference type="AlphaFoldDB" id="A0A1G8CVF0"/>
<dbReference type="PANTHER" id="PTHR44591:SF3">
    <property type="entry name" value="RESPONSE REGULATORY DOMAIN-CONTAINING PROTEIN"/>
    <property type="match status" value="1"/>
</dbReference>
<keyword evidence="1 2" id="KW-0597">Phosphoprotein</keyword>
<dbReference type="InterPro" id="IPR050595">
    <property type="entry name" value="Bact_response_regulator"/>
</dbReference>
<dbReference type="EMBL" id="FNCV01000007">
    <property type="protein sequence ID" value="SDH49462.1"/>
    <property type="molecule type" value="Genomic_DNA"/>
</dbReference>
<feature type="modified residue" description="4-aspartylphosphate" evidence="2">
    <location>
        <position position="105"/>
    </location>
</feature>
<evidence type="ECO:0000313" key="6">
    <source>
        <dbReference type="Proteomes" id="UP000217076"/>
    </source>
</evidence>
<evidence type="ECO:0000256" key="2">
    <source>
        <dbReference type="PROSITE-ProRule" id="PRU00169"/>
    </source>
</evidence>
<dbReference type="PANTHER" id="PTHR44591">
    <property type="entry name" value="STRESS RESPONSE REGULATOR PROTEIN 1"/>
    <property type="match status" value="1"/>
</dbReference>
<dbReference type="InterPro" id="IPR001789">
    <property type="entry name" value="Sig_transdc_resp-reg_receiver"/>
</dbReference>
<feature type="domain" description="Response regulatory" evidence="4">
    <location>
        <begin position="55"/>
        <end position="174"/>
    </location>
</feature>
<accession>A0A1G8CVF0</accession>
<dbReference type="SUPFAM" id="SSF52172">
    <property type="entry name" value="CheY-like"/>
    <property type="match status" value="1"/>
</dbReference>
<protein>
    <submittedName>
        <fullName evidence="5">Response regulator receiver domain-containing protein</fullName>
    </submittedName>
</protein>